<gene>
    <name evidence="2" type="primary">PDE10A</name>
</gene>
<dbReference type="AlphaFoldDB" id="A0A087WUD0"/>
<dbReference type="EMBL" id="AL121789">
    <property type="status" value="NOT_ANNOTATED_CDS"/>
    <property type="molecule type" value="Genomic_DNA"/>
</dbReference>
<dbReference type="ExpressionAtlas" id="A0A087WUD0">
    <property type="expression patterns" value="baseline and differential"/>
</dbReference>
<dbReference type="VEuPathDB" id="HostDB:ENSG00000112541"/>
<accession>A0A087WUD0</accession>
<dbReference type="GeneTree" id="ENSGT00940000156543"/>
<name>A0A087WUD0_HUMAN</name>
<evidence type="ECO:0000313" key="3">
    <source>
        <dbReference type="Proteomes" id="UP000005640"/>
    </source>
</evidence>
<sequence length="183" mass="19338">MEGEQGEDGKTAAGPGRSTSGCRRSRPWAPARLRRQSGRVRLPAAQSAAPEPPSTACAPEPLSAPRSGAAFPRRLLWADALPGLLFRFPAPNCGSFPGFGRPGSPGHPRLSPSLRPKLLRAHRPLRHLWGAAPGLASVFAPGSAAPCNPASRARASPRRPRGQRPLVHPCGLRLASRCLRLIG</sequence>
<dbReference type="HGNC" id="HGNC:8772">
    <property type="gene designation" value="PDE10A"/>
</dbReference>
<dbReference type="Bgee" id="ENSG00000112541">
    <property type="expression patterns" value="Expressed in adrenal tissue and 144 other cell types or tissues"/>
</dbReference>
<reference evidence="2" key="4">
    <citation type="submission" date="2025-08" db="UniProtKB">
        <authorList>
            <consortium name="Ensembl"/>
        </authorList>
    </citation>
    <scope>IDENTIFICATION</scope>
</reference>
<evidence type="ECO:0000313" key="2">
    <source>
        <dbReference type="Ensembl" id="ENSP00000478556.1"/>
    </source>
</evidence>
<reference evidence="2" key="5">
    <citation type="submission" date="2025-09" db="UniProtKB">
        <authorList>
            <consortium name="Ensembl"/>
        </authorList>
    </citation>
    <scope>IDENTIFICATION</scope>
</reference>
<dbReference type="OrthoDB" id="546632at2759"/>
<dbReference type="EMBL" id="KF458352">
    <property type="status" value="NOT_ANNOTATED_CDS"/>
    <property type="molecule type" value="Genomic_DNA"/>
</dbReference>
<evidence type="ECO:0000256" key="1">
    <source>
        <dbReference type="SAM" id="MobiDB-lite"/>
    </source>
</evidence>
<feature type="region of interest" description="Disordered" evidence="1">
    <location>
        <begin position="1"/>
        <end position="64"/>
    </location>
</feature>
<reference evidence="2 3" key="1">
    <citation type="journal article" date="2001" name="Nature">
        <title>Initial sequencing and analysis of the human genome.</title>
        <authorList>
            <consortium name="International Human Genome Sequencing Consortium"/>
            <person name="Lander E.S."/>
            <person name="Linton L.M."/>
            <person name="Birren B."/>
            <person name="Nusbaum C."/>
            <person name="Zody M.C."/>
            <person name="Baldwin J."/>
            <person name="Devon K."/>
            <person name="Dewar K."/>
            <person name="Doyle M."/>
            <person name="FitzHugh W."/>
            <person name="Funke R."/>
            <person name="Gage D."/>
            <person name="Harris K."/>
            <person name="Heaford A."/>
            <person name="Howland J."/>
            <person name="Kann L."/>
            <person name="Lehoczky J."/>
            <person name="LeVine R."/>
            <person name="McEwan P."/>
            <person name="McKernan K."/>
            <person name="Meldrim J."/>
            <person name="Mesirov J.P."/>
            <person name="Miranda C."/>
            <person name="Morris W."/>
            <person name="Naylor J."/>
            <person name="Raymond C."/>
            <person name="Rosetti M."/>
            <person name="Santos R."/>
            <person name="Sheridan A."/>
            <person name="Sougnez C."/>
            <person name="Stange-Thomann N."/>
            <person name="Stojanovic N."/>
            <person name="Subramanian A."/>
            <person name="Wyman D."/>
            <person name="Rogers J."/>
            <person name="Sulston J."/>
            <person name="Ainscough R."/>
            <person name="Beck S."/>
            <person name="Bentley D."/>
            <person name="Burton J."/>
            <person name="Clee C."/>
            <person name="Carter N."/>
            <person name="Coulson A."/>
            <person name="Deadman R."/>
            <person name="Deloukas P."/>
            <person name="Dunham A."/>
            <person name="Dunham I."/>
            <person name="Durbin R."/>
            <person name="French L."/>
            <person name="Grafham D."/>
            <person name="Gregory S."/>
            <person name="Hubbard T."/>
            <person name="Humphray S."/>
            <person name="Hunt A."/>
            <person name="Jones M."/>
            <person name="Lloyd C."/>
            <person name="McMurray A."/>
            <person name="Matthews L."/>
            <person name="Mercer S."/>
            <person name="Milne S."/>
            <person name="Mullikin J.C."/>
            <person name="Mungall A."/>
            <person name="Plumb R."/>
            <person name="Ross M."/>
            <person name="Shownkeen R."/>
            <person name="Sims S."/>
            <person name="Waterston R.H."/>
            <person name="Wilson R.K."/>
            <person name="Hillier L.W."/>
            <person name="McPherson J.D."/>
            <person name="Marra M.A."/>
            <person name="Mardis E.R."/>
            <person name="Fulton L.A."/>
            <person name="Chinwalla A.T."/>
            <person name="Pepin K.H."/>
            <person name="Gish W.R."/>
            <person name="Chissoe S.L."/>
            <person name="Wendl M.C."/>
            <person name="Delehaunty K.D."/>
            <person name="Miner T.L."/>
            <person name="Delehaunty A."/>
            <person name="Kramer J.B."/>
            <person name="Cook L.L."/>
            <person name="Fulton R.S."/>
            <person name="Johnson D.L."/>
            <person name="Minx P.J."/>
            <person name="Clifton S.W."/>
            <person name="Hawkins T."/>
            <person name="Branscomb E."/>
            <person name="Predki P."/>
            <person name="Richardson P."/>
            <person name="Wenning S."/>
            <person name="Slezak T."/>
            <person name="Doggett N."/>
            <person name="Cheng J.F."/>
            <person name="Olsen A."/>
            <person name="Lucas S."/>
            <person name="Elkin C."/>
            <person name="Uberbacher E."/>
            <person name="Frazier M."/>
            <person name="Gibbs R.A."/>
            <person name="Muzny D.M."/>
            <person name="Scherer S.E."/>
            <person name="Bouck J.B."/>
            <person name="Sodergren E.J."/>
            <person name="Worley K.C."/>
            <person name="Rives C.M."/>
            <person name="Gorrell J.H."/>
            <person name="Metzker M.L."/>
            <person name="Naylor S.L."/>
            <person name="Kucherlapati R.S."/>
            <person name="Nelson D.L."/>
            <person name="Weinstock G.M."/>
            <person name="Sakaki Y."/>
            <person name="Fujiyama A."/>
            <person name="Hattori M."/>
            <person name="Yada T."/>
            <person name="Toyoda A."/>
            <person name="Itoh T."/>
            <person name="Kawagoe C."/>
            <person name="Watanabe H."/>
            <person name="Totoki Y."/>
            <person name="Taylor T."/>
            <person name="Weissenbach J."/>
            <person name="Heilig R."/>
            <person name="Saurin W."/>
            <person name="Artiguenave F."/>
            <person name="Brottier P."/>
            <person name="Bruls T."/>
            <person name="Pelletier E."/>
            <person name="Robert C."/>
            <person name="Wincker P."/>
            <person name="Smith D.R."/>
            <person name="Doucette-Stamm L."/>
            <person name="Rubenfield M."/>
            <person name="Weinstock K."/>
            <person name="Lee H.M."/>
            <person name="Dubois J."/>
            <person name="Rosenthal A."/>
            <person name="Platzer M."/>
            <person name="Nyakatura G."/>
            <person name="Taudien S."/>
            <person name="Rump A."/>
            <person name="Yang H."/>
            <person name="Yu J."/>
            <person name="Wang J."/>
            <person name="Huang G."/>
            <person name="Gu J."/>
            <person name="Hood L."/>
            <person name="Rowen L."/>
            <person name="Madan A."/>
            <person name="Qin S."/>
            <person name="Davis R.W."/>
            <person name="Federspiel N.A."/>
            <person name="Abola A.P."/>
            <person name="Proctor M.J."/>
            <person name="Myers R.M."/>
            <person name="Schmutz J."/>
            <person name="Dickson M."/>
            <person name="Grimwood J."/>
            <person name="Cox D.R."/>
            <person name="Olson M.V."/>
            <person name="Kaul R."/>
            <person name="Raymond C."/>
            <person name="Shimizu N."/>
            <person name="Kawasaki K."/>
            <person name="Minoshima S."/>
            <person name="Evans G.A."/>
            <person name="Athanasiou M."/>
            <person name="Schultz R."/>
            <person name="Roe B.A."/>
            <person name="Chen F."/>
            <person name="Pan H."/>
            <person name="Ramser J."/>
            <person name="Lehrach H."/>
            <person name="Reinhardt R."/>
            <person name="McCombie W.R."/>
            <person name="de la Bastide M."/>
            <person name="Dedhia N."/>
            <person name="Blocker H."/>
            <person name="Hornischer K."/>
            <person name="Nordsiek G."/>
            <person name="Agarwala R."/>
            <person name="Aravind L."/>
            <person name="Bailey J.A."/>
            <person name="Bateman A."/>
            <person name="Batzoglou S."/>
            <person name="Birney E."/>
            <person name="Bork P."/>
            <person name="Brown D.G."/>
            <person name="Burge C.B."/>
            <person name="Cerutti L."/>
            <person name="Chen H.C."/>
            <person name="Church D."/>
            <person name="Clamp M."/>
            <person name="Copley R.R."/>
            <person name="Doerks T."/>
            <person name="Eddy S.R."/>
            <person name="Eichler E.E."/>
            <person name="Furey T.S."/>
            <person name="Galagan J."/>
            <person name="Gilbert J.G."/>
            <person name="Harmon C."/>
            <person name="Hayashizaki Y."/>
            <person name="Haussler D."/>
            <person name="Hermjakob H."/>
            <person name="Hokamp K."/>
            <person name="Jang W."/>
            <person name="Johnson L.S."/>
            <person name="Jones T.A."/>
            <person name="Kasif S."/>
            <person name="Kaspryzk A."/>
            <person name="Kennedy S."/>
            <person name="Kent W.J."/>
            <person name="Kitts P."/>
            <person name="Koonin E.V."/>
            <person name="Korf I."/>
            <person name="Kulp D."/>
            <person name="Lancet D."/>
            <person name="Lowe T.M."/>
            <person name="McLysaght A."/>
            <person name="Mikkelsen T."/>
            <person name="Moran J.V."/>
            <person name="Mulder N."/>
            <person name="Pollara V.J."/>
            <person name="Ponting C.P."/>
            <person name="Schuler G."/>
            <person name="Schultz J."/>
            <person name="Slater G."/>
            <person name="Smit A.F."/>
            <person name="Stupka E."/>
            <person name="Szustakowski J."/>
            <person name="Thierry-Mieg D."/>
            <person name="Thierry-Mieg J."/>
            <person name="Wagner L."/>
            <person name="Wallis J."/>
            <person name="Wheeler R."/>
            <person name="Williams A."/>
            <person name="Wolf Y.I."/>
            <person name="Wolfe K.H."/>
            <person name="Yang S.P."/>
            <person name="Yeh R.F."/>
            <person name="Collins F."/>
            <person name="Guyer M.S."/>
            <person name="Peterson J."/>
            <person name="Felsenfeld A."/>
            <person name="Wetterstrand K.A."/>
            <person name="Patrinos A."/>
            <person name="Morgan M.J."/>
            <person name="de Jong P."/>
            <person name="Catanese J.J."/>
            <person name="Osoegawa K."/>
            <person name="Shizuya H."/>
            <person name="Choi S."/>
            <person name="Chen Y.J."/>
        </authorList>
    </citation>
    <scope>NUCLEOTIDE SEQUENCE [LARGE SCALE GENOMIC DNA]</scope>
</reference>
<dbReference type="Proteomes" id="UP000005640">
    <property type="component" value="Chromosome 6"/>
</dbReference>
<dbReference type="HOGENOM" id="CLU_1499731_0_0_1"/>
<dbReference type="Antibodypedia" id="33512">
    <property type="antibodies" value="270 antibodies from 27 providers"/>
</dbReference>
<dbReference type="Ensembl" id="ENST00000616273.1">
    <property type="protein sequence ID" value="ENSP00000478556.1"/>
    <property type="gene ID" value="ENSG00000112541.19"/>
</dbReference>
<dbReference type="EMBL" id="AL591962">
    <property type="status" value="NOT_ANNOTATED_CDS"/>
    <property type="molecule type" value="Genomic_DNA"/>
</dbReference>
<reference evidence="2 3" key="2">
    <citation type="journal article" date="2003" name="Nature">
        <title>The DNA sequence and analysis of human chromosome 6.</title>
        <authorList>
            <person name="Mungall A.J."/>
            <person name="Palmer S.A."/>
            <person name="Sims S.K."/>
            <person name="Edwards C.A."/>
            <person name="Ashurst J.L."/>
            <person name="Wilming L."/>
            <person name="Jones M.C."/>
            <person name="Horton R."/>
            <person name="Hunt S.E."/>
            <person name="Scott C.E."/>
            <person name="Gilbert J.G."/>
            <person name="Clamp M.E."/>
            <person name="Bethel G."/>
            <person name="Milne S."/>
            <person name="Ainscough R."/>
            <person name="Almeida J.P."/>
            <person name="Ambrose K.D."/>
            <person name="Andrews T.D."/>
            <person name="Ashwell R.I."/>
            <person name="Babbage A.K."/>
            <person name="Bagguley C.L."/>
            <person name="Bailey J."/>
            <person name="Banerjee R."/>
            <person name="Barker D.J."/>
            <person name="Barlow K.F."/>
            <person name="Bates K."/>
            <person name="Beare D.M."/>
            <person name="Beasley H."/>
            <person name="Beasley O."/>
            <person name="Bird C.P."/>
            <person name="Blakey S."/>
            <person name="Bray-Allen S."/>
            <person name="Brook J."/>
            <person name="Brown A.J."/>
            <person name="Brown J.Y."/>
            <person name="Burford D.C."/>
            <person name="Burrill W."/>
            <person name="Burton J."/>
            <person name="Carder C."/>
            <person name="Carter N.P."/>
            <person name="Chapman J.C."/>
            <person name="Clark S.Y."/>
            <person name="Clark G."/>
            <person name="Clee C.M."/>
            <person name="Clegg S."/>
            <person name="Cobley V."/>
            <person name="Collier R.E."/>
            <person name="Collins J.E."/>
            <person name="Colman L.K."/>
            <person name="Corby N.R."/>
            <person name="Coville G.J."/>
            <person name="Culley K.M."/>
            <person name="Dhami P."/>
            <person name="Davies J."/>
            <person name="Dunn M."/>
            <person name="Earthrowl M.E."/>
            <person name="Ellington A.E."/>
            <person name="Evans K.A."/>
            <person name="Faulkner L."/>
            <person name="Francis M.D."/>
            <person name="Frankish A."/>
            <person name="Frankland J."/>
            <person name="French L."/>
            <person name="Garner P."/>
            <person name="Garnett J."/>
            <person name="Ghori M.J."/>
            <person name="Gilby L.M."/>
            <person name="Gillson C.J."/>
            <person name="Glithero R.J."/>
            <person name="Grafham D.V."/>
            <person name="Grant M."/>
            <person name="Gribble S."/>
            <person name="Griffiths C."/>
            <person name="Griffiths M."/>
            <person name="Hall R."/>
            <person name="Halls K.S."/>
            <person name="Hammond S."/>
            <person name="Harley J.L."/>
            <person name="Hart E.A."/>
            <person name="Heath P.D."/>
            <person name="Heathcott R."/>
            <person name="Holmes S.J."/>
            <person name="Howden P.J."/>
            <person name="Howe K.L."/>
            <person name="Howell G.R."/>
            <person name="Huckle E."/>
            <person name="Humphray S.J."/>
            <person name="Humphries M.D."/>
            <person name="Hunt A.R."/>
            <person name="Johnson C.M."/>
            <person name="Joy A.A."/>
            <person name="Kay M."/>
            <person name="Keenan S.J."/>
            <person name="Kimberley A.M."/>
            <person name="King A."/>
            <person name="Laird G.K."/>
            <person name="Langford C."/>
            <person name="Lawlor S."/>
            <person name="Leongamornlert D.A."/>
            <person name="Leversha M."/>
            <person name="Lloyd C.R."/>
            <person name="Lloyd D.M."/>
            <person name="Loveland J.E."/>
            <person name="Lovell J."/>
            <person name="Martin S."/>
            <person name="Mashreghi-Mohammadi M."/>
            <person name="Maslen G.L."/>
            <person name="Matthews L."/>
            <person name="McCann O.T."/>
            <person name="McLaren S.J."/>
            <person name="McLay K."/>
            <person name="McMurray A."/>
            <person name="Moore M.J."/>
            <person name="Mullikin J.C."/>
            <person name="Niblett D."/>
            <person name="Nickerson T."/>
            <person name="Novik K.L."/>
            <person name="Oliver K."/>
            <person name="Overton-Larty E.K."/>
            <person name="Parker A."/>
            <person name="Patel R."/>
            <person name="Pearce A.V."/>
            <person name="Peck A.I."/>
            <person name="Phillimore B."/>
            <person name="Phillips S."/>
            <person name="Plumb R.W."/>
            <person name="Porter K.M."/>
            <person name="Ramsey Y."/>
            <person name="Ranby S.A."/>
            <person name="Rice C.M."/>
            <person name="Ross M.T."/>
            <person name="Searle S.M."/>
            <person name="Sehra H.K."/>
            <person name="Sheridan E."/>
            <person name="Skuce C.D."/>
            <person name="Smith S."/>
            <person name="Smith M."/>
            <person name="Spraggon L."/>
            <person name="Squares S.L."/>
            <person name="Steward C.A."/>
            <person name="Sycamore N."/>
            <person name="Tamlyn-Hall G."/>
            <person name="Tester J."/>
            <person name="Theaker A.J."/>
            <person name="Thomas D.W."/>
            <person name="Thorpe A."/>
            <person name="Tracey A."/>
            <person name="Tromans A."/>
            <person name="Tubby B."/>
            <person name="Wall M."/>
            <person name="Wallis J.M."/>
            <person name="West A.P."/>
            <person name="White S.S."/>
            <person name="Whitehead S.L."/>
            <person name="Whittaker H."/>
            <person name="Wild A."/>
            <person name="Willey D.J."/>
            <person name="Wilmer T.E."/>
            <person name="Wood J.M."/>
            <person name="Wray P.W."/>
            <person name="Wyatt J.C."/>
            <person name="Young L."/>
            <person name="Younger R.M."/>
            <person name="Bentley D.R."/>
            <person name="Coulson A."/>
            <person name="Durbin R."/>
            <person name="Hubbard T."/>
            <person name="Sulston J.E."/>
            <person name="Dunham I."/>
            <person name="Rogers J."/>
            <person name="Beck S."/>
        </authorList>
    </citation>
    <scope>NUCLEOTIDE SEQUENCE [LARGE SCALE GENOMIC DNA]</scope>
</reference>
<proteinExistence type="predicted"/>
<dbReference type="EMBL" id="KF458359">
    <property type="status" value="NOT_ANNOTATED_CDS"/>
    <property type="molecule type" value="Genomic_DNA"/>
</dbReference>
<dbReference type="EMBL" id="AL160160">
    <property type="status" value="NOT_ANNOTATED_CDS"/>
    <property type="molecule type" value="Genomic_DNA"/>
</dbReference>
<dbReference type="UCSC" id="uc063suh.1">
    <property type="organism name" value="human"/>
</dbReference>
<dbReference type="OpenTargets" id="ENSG00000112541"/>
<dbReference type="ChiTaRS" id="PDE10A">
    <property type="organism name" value="human"/>
</dbReference>
<organism evidence="2 3">
    <name type="scientific">Homo sapiens</name>
    <name type="common">Human</name>
    <dbReference type="NCBI Taxonomy" id="9606"/>
    <lineage>
        <taxon>Eukaryota</taxon>
        <taxon>Metazoa</taxon>
        <taxon>Chordata</taxon>
        <taxon>Craniata</taxon>
        <taxon>Vertebrata</taxon>
        <taxon>Euteleostomi</taxon>
        <taxon>Mammalia</taxon>
        <taxon>Eutheria</taxon>
        <taxon>Euarchontoglires</taxon>
        <taxon>Primates</taxon>
        <taxon>Haplorrhini</taxon>
        <taxon>Catarrhini</taxon>
        <taxon>Hominidae</taxon>
        <taxon>Homo</taxon>
    </lineage>
</organism>
<dbReference type="EMBL" id="AL136130">
    <property type="status" value="NOT_ANNOTATED_CDS"/>
    <property type="molecule type" value="Genomic_DNA"/>
</dbReference>
<dbReference type="EMBL" id="AL117345">
    <property type="status" value="NOT_ANNOTATED_CDS"/>
    <property type="molecule type" value="Genomic_DNA"/>
</dbReference>
<dbReference type="EMBL" id="AL590302">
    <property type="status" value="NOT_ANNOTATED_CDS"/>
    <property type="molecule type" value="Genomic_DNA"/>
</dbReference>
<keyword evidence="3" id="KW-1185">Reference proteome</keyword>
<protein>
    <submittedName>
        <fullName evidence="2">Phosphodiesterase 10A</fullName>
    </submittedName>
</protein>
<reference evidence="2 3" key="3">
    <citation type="journal article" date="2004" name="Nature">
        <title>Finishing the euchromatic sequence of the human genome.</title>
        <authorList>
            <consortium name="International Human Genome Sequencing Consortium"/>
        </authorList>
    </citation>
    <scope>NUCLEOTIDE SEQUENCE [LARGE SCALE GENOMIC DNA]</scope>
</reference>